<keyword evidence="1" id="KW-0732">Signal</keyword>
<evidence type="ECO:0000259" key="2">
    <source>
        <dbReference type="Pfam" id="PF02789"/>
    </source>
</evidence>
<reference evidence="4" key="1">
    <citation type="journal article" date="2019" name="Int. J. Syst. Evol. Microbiol.">
        <title>The Global Catalogue of Microorganisms (GCM) 10K type strain sequencing project: providing services to taxonomists for standard genome sequencing and annotation.</title>
        <authorList>
            <consortium name="The Broad Institute Genomics Platform"/>
            <consortium name="The Broad Institute Genome Sequencing Center for Infectious Disease"/>
            <person name="Wu L."/>
            <person name="Ma J."/>
        </authorList>
    </citation>
    <scope>NUCLEOTIDE SEQUENCE [LARGE SCALE GENOMIC DNA]</scope>
    <source>
        <strain evidence="4">JCM 17337</strain>
    </source>
</reference>
<dbReference type="EMBL" id="BAABDU010000005">
    <property type="protein sequence ID" value="GAA3774737.1"/>
    <property type="molecule type" value="Genomic_DNA"/>
</dbReference>
<protein>
    <recommendedName>
        <fullName evidence="2">Peptidase M17 leucyl aminopeptidase N-terminal domain-containing protein</fullName>
    </recommendedName>
</protein>
<sequence>MFKIKTTSTKFLNMKNIAIFKKYAIRETTLIFLLFAGLTNTAFAQNAALGSTTTWGKVDGVAVNGLVQGPSAAEADLQVACVFEYTEGDIFNPPALPANLNGMVHLDDAFKGLITELRKSGKFTGHALETLLITPPKGTLASKKLLLIGLGDRSKFTPDLMISVGSVAMREALRLGVSNFSFASDIKDAGIDSPTALVASNVVLGSFEAYRTQNYLKEKKLSDNKPLTKIILLAGPAFYTVAGEGIKEAITKLNSK</sequence>
<proteinExistence type="predicted"/>
<evidence type="ECO:0000313" key="4">
    <source>
        <dbReference type="Proteomes" id="UP001500748"/>
    </source>
</evidence>
<comment type="caution">
    <text evidence="3">The sequence shown here is derived from an EMBL/GenBank/DDBJ whole genome shotgun (WGS) entry which is preliminary data.</text>
</comment>
<dbReference type="Pfam" id="PF02789">
    <property type="entry name" value="Peptidase_M17_N"/>
    <property type="match status" value="1"/>
</dbReference>
<organism evidence="3 4">
    <name type="scientific">Flavobacterium ginsengiterrae</name>
    <dbReference type="NCBI Taxonomy" id="871695"/>
    <lineage>
        <taxon>Bacteria</taxon>
        <taxon>Pseudomonadati</taxon>
        <taxon>Bacteroidota</taxon>
        <taxon>Flavobacteriia</taxon>
        <taxon>Flavobacteriales</taxon>
        <taxon>Flavobacteriaceae</taxon>
        <taxon>Flavobacterium</taxon>
    </lineage>
</organism>
<dbReference type="Proteomes" id="UP001500748">
    <property type="component" value="Unassembled WGS sequence"/>
</dbReference>
<dbReference type="Gene3D" id="3.40.220.10">
    <property type="entry name" value="Leucine Aminopeptidase, subunit E, domain 1"/>
    <property type="match status" value="1"/>
</dbReference>
<feature type="signal peptide" evidence="1">
    <location>
        <begin position="1"/>
        <end position="44"/>
    </location>
</feature>
<evidence type="ECO:0000256" key="1">
    <source>
        <dbReference type="SAM" id="SignalP"/>
    </source>
</evidence>
<keyword evidence="4" id="KW-1185">Reference proteome</keyword>
<feature type="chain" id="PRO_5046810565" description="Peptidase M17 leucyl aminopeptidase N-terminal domain-containing protein" evidence="1">
    <location>
        <begin position="45"/>
        <end position="256"/>
    </location>
</feature>
<gene>
    <name evidence="3" type="ORF">GCM10022423_31840</name>
</gene>
<name>A0ABP7GVA5_9FLAO</name>
<dbReference type="SUPFAM" id="SSF52949">
    <property type="entry name" value="Macro domain-like"/>
    <property type="match status" value="1"/>
</dbReference>
<accession>A0ABP7GVA5</accession>
<dbReference type="InterPro" id="IPR008283">
    <property type="entry name" value="Peptidase_M17_N"/>
</dbReference>
<dbReference type="InterPro" id="IPR043472">
    <property type="entry name" value="Macro_dom-like"/>
</dbReference>
<evidence type="ECO:0000313" key="3">
    <source>
        <dbReference type="EMBL" id="GAA3774737.1"/>
    </source>
</evidence>
<feature type="domain" description="Peptidase M17 leucyl aminopeptidase N-terminal" evidence="2">
    <location>
        <begin position="104"/>
        <end position="209"/>
    </location>
</feature>